<name>A0A813CCX0_9DINO</name>
<accession>A0A813CCX0</accession>
<dbReference type="InterPro" id="IPR003587">
    <property type="entry name" value="Hint_dom_N"/>
</dbReference>
<protein>
    <submittedName>
        <fullName evidence="5">Pca1 protein</fullName>
    </submittedName>
</protein>
<dbReference type="Proteomes" id="UP000601435">
    <property type="component" value="Unassembled WGS sequence"/>
</dbReference>
<dbReference type="InterPro" id="IPR006141">
    <property type="entry name" value="Intein_N"/>
</dbReference>
<dbReference type="SMART" id="SM00306">
    <property type="entry name" value="HintN"/>
    <property type="match status" value="1"/>
</dbReference>
<feature type="transmembrane region" description="Helical" evidence="3">
    <location>
        <begin position="166"/>
        <end position="188"/>
    </location>
</feature>
<evidence type="ECO:0000313" key="5">
    <source>
        <dbReference type="EMBL" id="CAE7941578.1"/>
    </source>
</evidence>
<dbReference type="SUPFAM" id="SSF56719">
    <property type="entry name" value="Type II DNA topoisomerase"/>
    <property type="match status" value="1"/>
</dbReference>
<dbReference type="GO" id="GO:0003918">
    <property type="term" value="F:DNA topoisomerase type II (double strand cut, ATP-hydrolyzing) activity"/>
    <property type="evidence" value="ECO:0007669"/>
    <property type="project" value="InterPro"/>
</dbReference>
<dbReference type="InterPro" id="IPR050452">
    <property type="entry name" value="Metacaspase"/>
</dbReference>
<keyword evidence="3" id="KW-0812">Transmembrane</keyword>
<dbReference type="EMBL" id="CAJNJA010094330">
    <property type="protein sequence ID" value="CAE7941578.1"/>
    <property type="molecule type" value="Genomic_DNA"/>
</dbReference>
<feature type="region of interest" description="Disordered" evidence="2">
    <location>
        <begin position="585"/>
        <end position="631"/>
    </location>
</feature>
<dbReference type="PANTHER" id="PTHR48104:SF30">
    <property type="entry name" value="METACASPASE-1"/>
    <property type="match status" value="1"/>
</dbReference>
<gene>
    <name evidence="5" type="primary">pca1</name>
    <name evidence="5" type="ORF">SNEC2469_LOCUS34332</name>
</gene>
<dbReference type="AlphaFoldDB" id="A0A813CCX0"/>
<keyword evidence="3" id="KW-1133">Transmembrane helix</keyword>
<feature type="transmembrane region" description="Helical" evidence="3">
    <location>
        <begin position="200"/>
        <end position="221"/>
    </location>
</feature>
<feature type="region of interest" description="Disordered" evidence="2">
    <location>
        <begin position="961"/>
        <end position="982"/>
    </location>
</feature>
<keyword evidence="3" id="KW-0472">Membrane</keyword>
<evidence type="ECO:0000259" key="4">
    <source>
        <dbReference type="SMART" id="SM00306"/>
    </source>
</evidence>
<dbReference type="Gene3D" id="2.170.16.10">
    <property type="entry name" value="Hedgehog/Intein (Hint) domain"/>
    <property type="match status" value="1"/>
</dbReference>
<dbReference type="PANTHER" id="PTHR48104">
    <property type="entry name" value="METACASPASE-4"/>
    <property type="match status" value="1"/>
</dbReference>
<feature type="domain" description="Hint" evidence="4">
    <location>
        <begin position="316"/>
        <end position="427"/>
    </location>
</feature>
<dbReference type="SUPFAM" id="SSF51294">
    <property type="entry name" value="Hedgehog/intein (Hint) domain"/>
    <property type="match status" value="1"/>
</dbReference>
<feature type="region of interest" description="Disordered" evidence="2">
    <location>
        <begin position="502"/>
        <end position="554"/>
    </location>
</feature>
<evidence type="ECO:0000256" key="1">
    <source>
        <dbReference type="ARBA" id="ARBA00009005"/>
    </source>
</evidence>
<reference evidence="5" key="1">
    <citation type="submission" date="2021-02" db="EMBL/GenBank/DDBJ databases">
        <authorList>
            <person name="Dougan E. K."/>
            <person name="Rhodes N."/>
            <person name="Thang M."/>
            <person name="Chan C."/>
        </authorList>
    </citation>
    <scope>NUCLEOTIDE SEQUENCE</scope>
</reference>
<comment type="similarity">
    <text evidence="1">Belongs to the peptidase C14B family.</text>
</comment>
<keyword evidence="6" id="KW-1185">Reference proteome</keyword>
<dbReference type="GO" id="GO:0016539">
    <property type="term" value="P:intein-mediated protein splicing"/>
    <property type="evidence" value="ECO:0007669"/>
    <property type="project" value="InterPro"/>
</dbReference>
<evidence type="ECO:0000256" key="2">
    <source>
        <dbReference type="SAM" id="MobiDB-lite"/>
    </source>
</evidence>
<dbReference type="GO" id="GO:0005524">
    <property type="term" value="F:ATP binding"/>
    <property type="evidence" value="ECO:0007669"/>
    <property type="project" value="InterPro"/>
</dbReference>
<evidence type="ECO:0000256" key="3">
    <source>
        <dbReference type="SAM" id="Phobius"/>
    </source>
</evidence>
<dbReference type="GO" id="GO:0005737">
    <property type="term" value="C:cytoplasm"/>
    <property type="evidence" value="ECO:0007669"/>
    <property type="project" value="TreeGrafter"/>
</dbReference>
<dbReference type="InterPro" id="IPR013760">
    <property type="entry name" value="Topo_IIA-like_dom_sf"/>
</dbReference>
<comment type="caution">
    <text evidence="5">The sequence shown here is derived from an EMBL/GenBank/DDBJ whole genome shotgun (WGS) entry which is preliminary data.</text>
</comment>
<feature type="transmembrane region" description="Helical" evidence="3">
    <location>
        <begin position="37"/>
        <end position="57"/>
    </location>
</feature>
<dbReference type="Pfam" id="PF00656">
    <property type="entry name" value="Peptidase_C14"/>
    <property type="match status" value="1"/>
</dbReference>
<evidence type="ECO:0000313" key="6">
    <source>
        <dbReference type="Proteomes" id="UP000601435"/>
    </source>
</evidence>
<dbReference type="GO" id="GO:0004197">
    <property type="term" value="F:cysteine-type endopeptidase activity"/>
    <property type="evidence" value="ECO:0007669"/>
    <property type="project" value="InterPro"/>
</dbReference>
<proteinExistence type="inferred from homology"/>
<feature type="transmembrane region" description="Helical" evidence="3">
    <location>
        <begin position="102"/>
        <end position="124"/>
    </location>
</feature>
<dbReference type="OrthoDB" id="3223806at2759"/>
<feature type="compositionally biased region" description="Basic and acidic residues" evidence="2">
    <location>
        <begin position="614"/>
        <end position="630"/>
    </location>
</feature>
<dbReference type="InterPro" id="IPR011600">
    <property type="entry name" value="Pept_C14_caspase"/>
</dbReference>
<dbReference type="InterPro" id="IPR036844">
    <property type="entry name" value="Hint_dom_sf"/>
</dbReference>
<dbReference type="PROSITE" id="PS50817">
    <property type="entry name" value="INTEIN_N_TER"/>
    <property type="match status" value="1"/>
</dbReference>
<organism evidence="5 6">
    <name type="scientific">Symbiodinium necroappetens</name>
    <dbReference type="NCBI Taxonomy" id="1628268"/>
    <lineage>
        <taxon>Eukaryota</taxon>
        <taxon>Sar</taxon>
        <taxon>Alveolata</taxon>
        <taxon>Dinophyceae</taxon>
        <taxon>Suessiales</taxon>
        <taxon>Symbiodiniaceae</taxon>
        <taxon>Symbiodinium</taxon>
    </lineage>
</organism>
<sequence>MTSAGEMATDGFEELAKLSPAERFEQWSSNDSRRYELLVLAVESCYMLLYIGYQIFLRQGLGLEARHSFPKPLAPVVICAVRSWRLFGCCPQCLRSRSSCRWVLDTAFHSFVMSWSGFMAGVYVAKTLLPGFSSRFVSGMYLGPTHFVFLLTVLGLTVLDRVQTLVASMLAFAFFAFPITAAIIYFFLEDQELTHDVVEMFIEQLTLLVAVVMLCLVRWLSWSDRLAHFRREESLKTGIIDEKLKRCHVEFAAQQLNDSMVRQDDQTSYLSGHGGHGFADCAQTAAEMARKSPPSAFSAPPNMDSLALLQSTSPRCDCLPMSATVHVDGGGKPASQLKIGDRVVCYDHLAGSIKLVEVDDCEVVTGPCKWSRVSLADGTAISVTADHPVRAVGEQAEGAGRGVAGLGGGRVIRAGDLKPGKDMLKILRLGAVPVEAVHTESDEQPRVRVNLKQSWRFSLFCSQGSGPESTSVAVESSSGLDGRHEQLLQVQNTFLNFPEEASQTGAVPGRRAWSDPGTAVPAAAPPPEAAVPSERGFEGRGDPESDAAGNGGDVPGMYQARMLCSLLPLVPQRKLLGQLQIDEEALREEESSGTAEELVLGERRSDSTLAHVGGHREGRQPSHPKVDRRNSGQAVVSRWVIGCCSSSDGNPQFEILAAPRDIVGRKKALLVGLNYRNTRAELHGCINDVNNMQQVLVKQYGFKLEDILMLNEDQDKSQWPYKKVIIEGLQWLYKDAKAGDLLFFHYSGHGSQYQLDKKGMPADCICPLDCLDKKWPEAVILDTEIHQELYDPLPKGCKAVCIFDCCHSATVANLCETMVVQEGPMTAARKEKMVKALTDQKNKAAATVRFYQDINSGKLDLKKKSKDEMVKLMEKLEYPKRGNAYEEDEASYNYLIGLSISHLFNASVKKEEAVLDQKMKALTHVLSLKPGEGAQIYIGNLEQEEQAAYSKSHSKEIRLRYLPQPDMEQDEESIPAKPLGTGLRDVLRKAKYEDSNVKP</sequence>
<feature type="transmembrane region" description="Helical" evidence="3">
    <location>
        <begin position="136"/>
        <end position="159"/>
    </location>
</feature>
<dbReference type="Gene3D" id="3.40.50.12660">
    <property type="match status" value="1"/>
</dbReference>